<dbReference type="InterPro" id="IPR007483">
    <property type="entry name" value="Hamartin"/>
</dbReference>
<name>A0AA36B6P4_OCTVU</name>
<feature type="coiled-coil region" evidence="1">
    <location>
        <begin position="964"/>
        <end position="991"/>
    </location>
</feature>
<dbReference type="EMBL" id="OX597823">
    <property type="protein sequence ID" value="CAI9728890.1"/>
    <property type="molecule type" value="Genomic_DNA"/>
</dbReference>
<keyword evidence="3" id="KW-1185">Reference proteome</keyword>
<dbReference type="PANTHER" id="PTHR15154:SF2">
    <property type="entry name" value="HAMARTIN"/>
    <property type="match status" value="1"/>
</dbReference>
<dbReference type="GO" id="GO:0008285">
    <property type="term" value="P:negative regulation of cell population proliferation"/>
    <property type="evidence" value="ECO:0007669"/>
    <property type="project" value="TreeGrafter"/>
</dbReference>
<sequence>MDNRPDRCNILEIVDAWTSVTVLETEAFKSSSVALGLEVASWTSFDFALLNVDYSTSSVSITDGWSLQHLLHVCLMYSSGRIFRIRRLNEVDGRSQDFILAVFAATECVTQTRQLIQENLHTTKESWMVSGLLDYYLSTHSDEALKMLSAINKQHEKVLLDKLHESMKFPDHRLPILRIVLYAVGEEPQWLYQIGNANLFYDIIKCVKTDTDVPVLMTGLTILSALMPVLPKHTMPYLTDFFEIFGRVAEFTCEKPGSVPKIFVIHLKAALYAFFYRLYGMYPCNFLIFLRNFARREENRNIYKAIVKPMLERVRFNPLLVTESKEMETVSSRWHSKETHDILASCTSLILDPIEGTVYKDEEIPALFFYQKQGQRPSVDLTTQPNNNIVTGNCSYRDSFLSSGSLDLNLSALCQPLKGDVLTPDAMLWWSPSLDAHLSTPPMSQGNSAAPSKGNTPILNSCEVDTQNTNHHSCSKMASCDMERPSQNTKVTPVSCCSSPIEERKAPEISMQSLHSFVDTFVSQDPSDVCDVEVAELTKRYSYEHSHKLMSLSNEEGQSSKVETCEKLSSDSVKQFMEKMNRIRFTSITTESDIDSFVIQDRFQNRVRSRSCPNIPGAERSMETSMDSKSISSTCSKIDGKIVQVETTGTQTEDIDLIASFSDDQNNANLVDVVPSAELINLYHFLLSPSPFSLCIRCKKSLDSAKETEDCSLELLGDCPNDQWINLSPVEILDKLLSRGAAQHDKELSQVPSTTQSNITRTCFGGSPPADDISILQNQIILMQNQLIYERLQREGFAKLAATKQINASHVTALKEQNSAILDQLRLQEKEIRDLQETIKKLQEVNCQLKQTEDKNQYSSIEKLKVCQAFCEKLKAENELLKNDLSEREKMAKEDRNNFQEANQKLFQAEKRLELMKKQVSDKEKLKEQMFLLQKELLLMGELQQRYQEKLDGVYYQCNEKEKRQHYVNTLEEETQELKKCLQQREVVAENWKSRWQELDENNKSKDITVEELKKCLDNVRNKFGEQIRVSEAKFDSVMKVNQNLQSHILKLRGEIVVLKKEALQKNEYLPESMIKETALSSEIVGVNSLTNNLPPLDTAEMQLDSSMLRNPTTPGISIV</sequence>
<keyword evidence="1" id="KW-0175">Coiled coil</keyword>
<dbReference type="PANTHER" id="PTHR15154">
    <property type="entry name" value="HAMARTIN"/>
    <property type="match status" value="1"/>
</dbReference>
<organism evidence="2 3">
    <name type="scientific">Octopus vulgaris</name>
    <name type="common">Common octopus</name>
    <dbReference type="NCBI Taxonomy" id="6645"/>
    <lineage>
        <taxon>Eukaryota</taxon>
        <taxon>Metazoa</taxon>
        <taxon>Spiralia</taxon>
        <taxon>Lophotrochozoa</taxon>
        <taxon>Mollusca</taxon>
        <taxon>Cephalopoda</taxon>
        <taxon>Coleoidea</taxon>
        <taxon>Octopodiformes</taxon>
        <taxon>Octopoda</taxon>
        <taxon>Incirrata</taxon>
        <taxon>Octopodidae</taxon>
        <taxon>Octopus</taxon>
    </lineage>
</organism>
<dbReference type="AlphaFoldDB" id="A0AA36B6P4"/>
<dbReference type="Proteomes" id="UP001162480">
    <property type="component" value="Chromosome 10"/>
</dbReference>
<dbReference type="GO" id="GO:0033596">
    <property type="term" value="C:TSC1-TSC2 complex"/>
    <property type="evidence" value="ECO:0007669"/>
    <property type="project" value="TreeGrafter"/>
</dbReference>
<evidence type="ECO:0000313" key="3">
    <source>
        <dbReference type="Proteomes" id="UP001162480"/>
    </source>
</evidence>
<proteinExistence type="predicted"/>
<evidence type="ECO:0008006" key="4">
    <source>
        <dbReference type="Google" id="ProtNLM"/>
    </source>
</evidence>
<dbReference type="Pfam" id="PF04388">
    <property type="entry name" value="Hamartin"/>
    <property type="match status" value="1"/>
</dbReference>
<gene>
    <name evidence="2" type="ORF">OCTVUL_1B007532</name>
</gene>
<protein>
    <recommendedName>
        <fullName evidence="4">Hamartin</fullName>
    </recommendedName>
</protein>
<dbReference type="GO" id="GO:0032007">
    <property type="term" value="P:negative regulation of TOR signaling"/>
    <property type="evidence" value="ECO:0007669"/>
    <property type="project" value="TreeGrafter"/>
</dbReference>
<feature type="coiled-coil region" evidence="1">
    <location>
        <begin position="811"/>
        <end position="936"/>
    </location>
</feature>
<dbReference type="GO" id="GO:0051726">
    <property type="term" value="P:regulation of cell cycle"/>
    <property type="evidence" value="ECO:0007669"/>
    <property type="project" value="TreeGrafter"/>
</dbReference>
<evidence type="ECO:0000313" key="2">
    <source>
        <dbReference type="EMBL" id="CAI9728890.1"/>
    </source>
</evidence>
<accession>A0AA36B6P4</accession>
<evidence type="ECO:0000256" key="1">
    <source>
        <dbReference type="SAM" id="Coils"/>
    </source>
</evidence>
<reference evidence="2" key="1">
    <citation type="submission" date="2023-08" db="EMBL/GenBank/DDBJ databases">
        <authorList>
            <person name="Alioto T."/>
            <person name="Alioto T."/>
            <person name="Gomez Garrido J."/>
        </authorList>
    </citation>
    <scope>NUCLEOTIDE SEQUENCE</scope>
</reference>